<proteinExistence type="predicted"/>
<accession>A0A8H7P8S7</accession>
<dbReference type="AlphaFoldDB" id="A0A8H7P8S7"/>
<reference evidence="1" key="2">
    <citation type="journal article" name="Front. Microbiol.">
        <title>Degradative Capacity of Two Strains of Rhodonia placenta: From Phenotype to Genotype.</title>
        <authorList>
            <person name="Kolle M."/>
            <person name="Horta M.A.C."/>
            <person name="Nowrousian M."/>
            <person name="Ohm R.A."/>
            <person name="Benz J.P."/>
            <person name="Pilgard A."/>
        </authorList>
    </citation>
    <scope>NUCLEOTIDE SEQUENCE</scope>
    <source>
        <strain evidence="1">FPRL280</strain>
    </source>
</reference>
<comment type="caution">
    <text evidence="1">The sequence shown here is derived from an EMBL/GenBank/DDBJ whole genome shotgun (WGS) entry which is preliminary data.</text>
</comment>
<dbReference type="Proteomes" id="UP000639403">
    <property type="component" value="Unassembled WGS sequence"/>
</dbReference>
<reference evidence="1" key="1">
    <citation type="submission" date="2020-11" db="EMBL/GenBank/DDBJ databases">
        <authorList>
            <person name="Koelle M."/>
            <person name="Horta M.A.C."/>
            <person name="Nowrousian M."/>
            <person name="Ohm R.A."/>
            <person name="Benz P."/>
            <person name="Pilgard A."/>
        </authorList>
    </citation>
    <scope>NUCLEOTIDE SEQUENCE</scope>
    <source>
        <strain evidence="1">FPRL280</strain>
    </source>
</reference>
<gene>
    <name evidence="1" type="ORF">IEO21_01861</name>
</gene>
<sequence length="133" mass="14788">MWLGAQSDIPRPRTDCNLVSLAGTSGIVPPDDKLEDIPVSRPALHLRRLCRNPGKLVFSGKRHEDRCCPDPMHCTRYFLANRTSYIVVFLYQDACTVVGGQSWVPLTVACLWLSIVSRGCIRRNEGGLPTPIP</sequence>
<dbReference type="EMBL" id="JADOXO010000015">
    <property type="protein sequence ID" value="KAF9819770.1"/>
    <property type="molecule type" value="Genomic_DNA"/>
</dbReference>
<evidence type="ECO:0000313" key="1">
    <source>
        <dbReference type="EMBL" id="KAF9819770.1"/>
    </source>
</evidence>
<protein>
    <submittedName>
        <fullName evidence="1">Uncharacterized protein</fullName>
    </submittedName>
</protein>
<name>A0A8H7P8S7_9APHY</name>
<evidence type="ECO:0000313" key="2">
    <source>
        <dbReference type="Proteomes" id="UP000639403"/>
    </source>
</evidence>
<organism evidence="1 2">
    <name type="scientific">Rhodonia placenta</name>
    <dbReference type="NCBI Taxonomy" id="104341"/>
    <lineage>
        <taxon>Eukaryota</taxon>
        <taxon>Fungi</taxon>
        <taxon>Dikarya</taxon>
        <taxon>Basidiomycota</taxon>
        <taxon>Agaricomycotina</taxon>
        <taxon>Agaricomycetes</taxon>
        <taxon>Polyporales</taxon>
        <taxon>Adustoporiaceae</taxon>
        <taxon>Rhodonia</taxon>
    </lineage>
</organism>